<protein>
    <submittedName>
        <fullName evidence="1">Uncharacterized protein</fullName>
    </submittedName>
</protein>
<dbReference type="ExpressionAtlas" id="A0A0J8B9Y2">
    <property type="expression patterns" value="differential"/>
</dbReference>
<organism evidence="1 2">
    <name type="scientific">Beta vulgaris subsp. vulgaris</name>
    <name type="common">Beet</name>
    <dbReference type="NCBI Taxonomy" id="3555"/>
    <lineage>
        <taxon>Eukaryota</taxon>
        <taxon>Viridiplantae</taxon>
        <taxon>Streptophyta</taxon>
        <taxon>Embryophyta</taxon>
        <taxon>Tracheophyta</taxon>
        <taxon>Spermatophyta</taxon>
        <taxon>Magnoliopsida</taxon>
        <taxon>eudicotyledons</taxon>
        <taxon>Gunneridae</taxon>
        <taxon>Pentapetalae</taxon>
        <taxon>Caryophyllales</taxon>
        <taxon>Chenopodiaceae</taxon>
        <taxon>Betoideae</taxon>
        <taxon>Beta</taxon>
    </lineage>
</organism>
<dbReference type="Proteomes" id="UP000035740">
    <property type="component" value="Unassembled WGS sequence"/>
</dbReference>
<dbReference type="EMBL" id="KQ090363">
    <property type="protein sequence ID" value="KMS96677.1"/>
    <property type="molecule type" value="Genomic_DNA"/>
</dbReference>
<evidence type="ECO:0000313" key="1">
    <source>
        <dbReference type="EMBL" id="KMS96677.1"/>
    </source>
</evidence>
<name>A0A0J8B9Y2_BETVV</name>
<dbReference type="Gramene" id="KMS96677">
    <property type="protein sequence ID" value="KMS96677"/>
    <property type="gene ID" value="BVRB_8g200660"/>
</dbReference>
<dbReference type="AlphaFoldDB" id="A0A0J8B9Y2"/>
<accession>A0A0J8B9Y2</accession>
<keyword evidence="2" id="KW-1185">Reference proteome</keyword>
<evidence type="ECO:0000313" key="2">
    <source>
        <dbReference type="Proteomes" id="UP000035740"/>
    </source>
</evidence>
<sequence>MNKCSGWSTRAVVVLDPLSFMKLKLVVYIKFYFDSLISPSLRAFSLLPSPSNCFFVCLFPLHSRSAPLNFSFEQLYVSVSQMRNCSSISNRWNWQDRLRKQVFLLLLSMEGINPRLRKLWTLCKMLKHKKKVNFNYYYT</sequence>
<reference evidence="1 2" key="1">
    <citation type="journal article" date="2014" name="Nature">
        <title>The genome of the recently domesticated crop plant sugar beet (Beta vulgaris).</title>
        <authorList>
            <person name="Dohm J.C."/>
            <person name="Minoche A.E."/>
            <person name="Holtgrawe D."/>
            <person name="Capella-Gutierrez S."/>
            <person name="Zakrzewski F."/>
            <person name="Tafer H."/>
            <person name="Rupp O."/>
            <person name="Sorensen T.R."/>
            <person name="Stracke R."/>
            <person name="Reinhardt R."/>
            <person name="Goesmann A."/>
            <person name="Kraft T."/>
            <person name="Schulz B."/>
            <person name="Stadler P.F."/>
            <person name="Schmidt T."/>
            <person name="Gabaldon T."/>
            <person name="Lehrach H."/>
            <person name="Weisshaar B."/>
            <person name="Himmelbauer H."/>
        </authorList>
    </citation>
    <scope>NUCLEOTIDE SEQUENCE [LARGE SCALE GENOMIC DNA]</scope>
    <source>
        <tissue evidence="1">Taproot</tissue>
    </source>
</reference>
<proteinExistence type="predicted"/>
<gene>
    <name evidence="1" type="ORF">BVRB_8g200660</name>
</gene>